<keyword evidence="2" id="KW-0560">Oxidoreductase</keyword>
<protein>
    <recommendedName>
        <fullName evidence="3">Enoyl reductase (ER) domain-containing protein</fullName>
    </recommendedName>
</protein>
<accession>A0A9N9YEY6</accession>
<evidence type="ECO:0000259" key="3">
    <source>
        <dbReference type="SMART" id="SM00829"/>
    </source>
</evidence>
<dbReference type="AlphaFoldDB" id="A0A9N9YEY6"/>
<dbReference type="InterPro" id="IPR013154">
    <property type="entry name" value="ADH-like_N"/>
</dbReference>
<dbReference type="SMART" id="SM00829">
    <property type="entry name" value="PKS_ER"/>
    <property type="match status" value="1"/>
</dbReference>
<comment type="caution">
    <text evidence="4">The sequence shown here is derived from an EMBL/GenBank/DDBJ whole genome shotgun (WGS) entry which is preliminary data.</text>
</comment>
<dbReference type="Gene3D" id="3.90.180.10">
    <property type="entry name" value="Medium-chain alcohol dehydrogenases, catalytic domain"/>
    <property type="match status" value="1"/>
</dbReference>
<dbReference type="EMBL" id="CABFNQ020000539">
    <property type="protein sequence ID" value="CAH0018652.1"/>
    <property type="molecule type" value="Genomic_DNA"/>
</dbReference>
<evidence type="ECO:0000256" key="1">
    <source>
        <dbReference type="ARBA" id="ARBA00008072"/>
    </source>
</evidence>
<name>A0A9N9YEY6_9HYPO</name>
<feature type="domain" description="Enoyl reductase (ER)" evidence="3">
    <location>
        <begin position="13"/>
        <end position="342"/>
    </location>
</feature>
<dbReference type="Proteomes" id="UP000696573">
    <property type="component" value="Unassembled WGS sequence"/>
</dbReference>
<sequence>MAHQAGLVIDKPGDTFWVVRDIRPPSPGKKQVLVKSQFVALNPIEVIMAQSGILTTEMPAILGSDFCGIVDEVGSDCTKLQAGDHVFGLCRLGQNPYSPFQDKFLVDEDLAFKRPERLDAEVAASVGVGVLTSAYGIIIGGDVALPKPGQEVNPKDEWIVVLGGSGTVGQYAIQLARLCGYKVAASCSPANIPTIERRGANASLNSRSPPQYQAEEIQKITGGDFGVVFDASGVSQNAALAALKNSTRSKKYFSTVDDFTEIDVPSDTKEYRVEAGHLGRDTTLGRQVTDEARRMIPLLEGHIEYGAIVPVDCEMYKESGWGALAEAIAYFQAGHAKKKLIVRVQD</sequence>
<dbReference type="PANTHER" id="PTHR45348:SF2">
    <property type="entry name" value="ZINC-TYPE ALCOHOL DEHYDROGENASE-LIKE PROTEIN C2E1P3.01"/>
    <property type="match status" value="1"/>
</dbReference>
<gene>
    <name evidence="4" type="ORF">CRHIZ90672A_00017478</name>
</gene>
<dbReference type="InterPro" id="IPR036291">
    <property type="entry name" value="NAD(P)-bd_dom_sf"/>
</dbReference>
<organism evidence="4 5">
    <name type="scientific">Clonostachys rhizophaga</name>
    <dbReference type="NCBI Taxonomy" id="160324"/>
    <lineage>
        <taxon>Eukaryota</taxon>
        <taxon>Fungi</taxon>
        <taxon>Dikarya</taxon>
        <taxon>Ascomycota</taxon>
        <taxon>Pezizomycotina</taxon>
        <taxon>Sordariomycetes</taxon>
        <taxon>Hypocreomycetidae</taxon>
        <taxon>Hypocreales</taxon>
        <taxon>Bionectriaceae</taxon>
        <taxon>Clonostachys</taxon>
    </lineage>
</organism>
<dbReference type="OrthoDB" id="10257049at2759"/>
<proteinExistence type="inferred from homology"/>
<evidence type="ECO:0000256" key="2">
    <source>
        <dbReference type="ARBA" id="ARBA00023002"/>
    </source>
</evidence>
<comment type="similarity">
    <text evidence="1">Belongs to the zinc-containing alcohol dehydrogenase family.</text>
</comment>
<dbReference type="Pfam" id="PF08240">
    <property type="entry name" value="ADH_N"/>
    <property type="match status" value="1"/>
</dbReference>
<dbReference type="Gene3D" id="3.40.50.720">
    <property type="entry name" value="NAD(P)-binding Rossmann-like Domain"/>
    <property type="match status" value="1"/>
</dbReference>
<keyword evidence="5" id="KW-1185">Reference proteome</keyword>
<dbReference type="SUPFAM" id="SSF50129">
    <property type="entry name" value="GroES-like"/>
    <property type="match status" value="1"/>
</dbReference>
<reference evidence="4" key="1">
    <citation type="submission" date="2021-10" db="EMBL/GenBank/DDBJ databases">
        <authorList>
            <person name="Piombo E."/>
        </authorList>
    </citation>
    <scope>NUCLEOTIDE SEQUENCE</scope>
</reference>
<dbReference type="InterPro" id="IPR020843">
    <property type="entry name" value="ER"/>
</dbReference>
<dbReference type="PANTHER" id="PTHR45348">
    <property type="entry name" value="HYPOTHETICAL OXIDOREDUCTASE (EUROFUNG)"/>
    <property type="match status" value="1"/>
</dbReference>
<evidence type="ECO:0000313" key="5">
    <source>
        <dbReference type="Proteomes" id="UP000696573"/>
    </source>
</evidence>
<evidence type="ECO:0000313" key="4">
    <source>
        <dbReference type="EMBL" id="CAH0018652.1"/>
    </source>
</evidence>
<dbReference type="SUPFAM" id="SSF51735">
    <property type="entry name" value="NAD(P)-binding Rossmann-fold domains"/>
    <property type="match status" value="1"/>
</dbReference>
<dbReference type="InterPro" id="IPR047122">
    <property type="entry name" value="Trans-enoyl_RdTase-like"/>
</dbReference>
<dbReference type="GO" id="GO:0016651">
    <property type="term" value="F:oxidoreductase activity, acting on NAD(P)H"/>
    <property type="evidence" value="ECO:0007669"/>
    <property type="project" value="InterPro"/>
</dbReference>
<dbReference type="CDD" id="cd08249">
    <property type="entry name" value="enoyl_reductase_like"/>
    <property type="match status" value="1"/>
</dbReference>
<dbReference type="InterPro" id="IPR011032">
    <property type="entry name" value="GroES-like_sf"/>
</dbReference>